<dbReference type="PROSITE" id="PS50893">
    <property type="entry name" value="ABC_TRANSPORTER_2"/>
    <property type="match status" value="1"/>
</dbReference>
<evidence type="ECO:0000256" key="6">
    <source>
        <dbReference type="ARBA" id="ARBA00023136"/>
    </source>
</evidence>
<dbReference type="Proteomes" id="UP000281324">
    <property type="component" value="Unassembled WGS sequence"/>
</dbReference>
<dbReference type="AlphaFoldDB" id="A0A3R8T8H5"/>
<dbReference type="GO" id="GO:0034040">
    <property type="term" value="F:ATPase-coupled lipid transmembrane transporter activity"/>
    <property type="evidence" value="ECO:0007669"/>
    <property type="project" value="TreeGrafter"/>
</dbReference>
<dbReference type="GO" id="GO:0016887">
    <property type="term" value="F:ATP hydrolysis activity"/>
    <property type="evidence" value="ECO:0007669"/>
    <property type="project" value="InterPro"/>
</dbReference>
<keyword evidence="3" id="KW-0547">Nucleotide-binding</keyword>
<sequence>MKFPNALEVCSMFYYLRKCQSEVLAYVLVSLVYALILAATGFVYARVSEAALSGDPKAFVTSSLIAVGFFICDTYFDYLPRYLKAKLVNRIMERARNQLVAVYAAGDDSGSDDKKSADKIHILVNHMDVLENGYLTPLLSMLTSLLVFTFSLIGALYLQGTMTLIMLALCFIPFLAPLINNRILAHATQDTQSEKNAYLKLFSEFVHSLTFIRISTITPIFEEKLQASSQEYARRANHFSKKQSQTYAVSYGLSSVVYSGSWIIGGIFVFQGLLKISDLIAMTTLMGTVAGPIQTMSGLVTDYLASRTVVADLTAILQGQFQENEAKEELTETIDSISLETITYEQHNHRLFDRFSYRFLANRKYAILGKSGSGKTTLLRLLLGVQKADEGQVLVNQTNLADLAQTSFLGKIYYLPQKTAIFSASIGENLSLFGPLDQDKALTCLSRVGLLDWFERQENGFATLLSSAQQLSGGEERRFDIARALYRDAEVLLFDEPTTGLDTRNESLIAETLSKIEDKLVIVVTHSQNEEFLGLFDERLVL</sequence>
<dbReference type="InterPro" id="IPR036640">
    <property type="entry name" value="ABC1_TM_sf"/>
</dbReference>
<dbReference type="CDD" id="cd03228">
    <property type="entry name" value="ABCC_MRP_Like"/>
    <property type="match status" value="1"/>
</dbReference>
<dbReference type="GO" id="GO:0005524">
    <property type="term" value="F:ATP binding"/>
    <property type="evidence" value="ECO:0007669"/>
    <property type="project" value="UniProtKB-KW"/>
</dbReference>
<dbReference type="SUPFAM" id="SSF90123">
    <property type="entry name" value="ABC transporter transmembrane region"/>
    <property type="match status" value="1"/>
</dbReference>
<evidence type="ECO:0000256" key="5">
    <source>
        <dbReference type="ARBA" id="ARBA00022989"/>
    </source>
</evidence>
<dbReference type="SUPFAM" id="SSF52540">
    <property type="entry name" value="P-loop containing nucleoside triphosphate hydrolases"/>
    <property type="match status" value="1"/>
</dbReference>
<feature type="transmembrane region" description="Helical" evidence="7">
    <location>
        <begin position="164"/>
        <end position="185"/>
    </location>
</feature>
<evidence type="ECO:0000313" key="11">
    <source>
        <dbReference type="Proteomes" id="UP000281324"/>
    </source>
</evidence>
<keyword evidence="2 7" id="KW-0812">Transmembrane</keyword>
<evidence type="ECO:0000256" key="1">
    <source>
        <dbReference type="ARBA" id="ARBA00004651"/>
    </source>
</evidence>
<dbReference type="PANTHER" id="PTHR24221">
    <property type="entry name" value="ATP-BINDING CASSETTE SUB-FAMILY B"/>
    <property type="match status" value="1"/>
</dbReference>
<evidence type="ECO:0000256" key="7">
    <source>
        <dbReference type="SAM" id="Phobius"/>
    </source>
</evidence>
<dbReference type="EMBL" id="RRZQ01000018">
    <property type="protein sequence ID" value="RRN48570.1"/>
    <property type="molecule type" value="Genomic_DNA"/>
</dbReference>
<keyword evidence="5 7" id="KW-1133">Transmembrane helix</keyword>
<dbReference type="InterPro" id="IPR003439">
    <property type="entry name" value="ABC_transporter-like_ATP-bd"/>
</dbReference>
<protein>
    <submittedName>
        <fullName evidence="10">ABC transporter ATP-binding protein</fullName>
    </submittedName>
</protein>
<dbReference type="InterPro" id="IPR027417">
    <property type="entry name" value="P-loop_NTPase"/>
</dbReference>
<feature type="domain" description="ABC transmembrane type-1" evidence="9">
    <location>
        <begin position="24"/>
        <end position="305"/>
    </location>
</feature>
<gene>
    <name evidence="10" type="ORF">EI219_10235</name>
</gene>
<feature type="transmembrane region" description="Helical" evidence="7">
    <location>
        <begin position="134"/>
        <end position="158"/>
    </location>
</feature>
<evidence type="ECO:0000256" key="2">
    <source>
        <dbReference type="ARBA" id="ARBA00022692"/>
    </source>
</evidence>
<comment type="subcellular location">
    <subcellularLocation>
        <location evidence="1">Cell membrane</location>
        <topology evidence="1">Multi-pass membrane protein</topology>
    </subcellularLocation>
</comment>
<dbReference type="PANTHER" id="PTHR24221:SF653">
    <property type="entry name" value="TRANSPORT ATP-BINDING PROTEIN CYDC"/>
    <property type="match status" value="1"/>
</dbReference>
<evidence type="ECO:0000313" key="10">
    <source>
        <dbReference type="EMBL" id="RRN48570.1"/>
    </source>
</evidence>
<evidence type="ECO:0000256" key="4">
    <source>
        <dbReference type="ARBA" id="ARBA00022840"/>
    </source>
</evidence>
<dbReference type="GO" id="GO:0140359">
    <property type="term" value="F:ABC-type transporter activity"/>
    <property type="evidence" value="ECO:0007669"/>
    <property type="project" value="InterPro"/>
</dbReference>
<evidence type="ECO:0000259" key="9">
    <source>
        <dbReference type="PROSITE" id="PS50929"/>
    </source>
</evidence>
<organism evidence="10 11">
    <name type="scientific">Streptococcus suis</name>
    <dbReference type="NCBI Taxonomy" id="1307"/>
    <lineage>
        <taxon>Bacteria</taxon>
        <taxon>Bacillati</taxon>
        <taxon>Bacillota</taxon>
        <taxon>Bacilli</taxon>
        <taxon>Lactobacillales</taxon>
        <taxon>Streptococcaceae</taxon>
        <taxon>Streptococcus</taxon>
    </lineage>
</organism>
<dbReference type="Gene3D" id="1.20.1560.10">
    <property type="entry name" value="ABC transporter type 1, transmembrane domain"/>
    <property type="match status" value="1"/>
</dbReference>
<dbReference type="Pfam" id="PF00664">
    <property type="entry name" value="ABC_membrane"/>
    <property type="match status" value="1"/>
</dbReference>
<dbReference type="Pfam" id="PF00005">
    <property type="entry name" value="ABC_tran"/>
    <property type="match status" value="1"/>
</dbReference>
<dbReference type="GO" id="GO:0005886">
    <property type="term" value="C:plasma membrane"/>
    <property type="evidence" value="ECO:0007669"/>
    <property type="project" value="UniProtKB-SubCell"/>
</dbReference>
<dbReference type="SMART" id="SM00382">
    <property type="entry name" value="AAA"/>
    <property type="match status" value="1"/>
</dbReference>
<proteinExistence type="predicted"/>
<dbReference type="InterPro" id="IPR003593">
    <property type="entry name" value="AAA+_ATPase"/>
</dbReference>
<comment type="caution">
    <text evidence="10">The sequence shown here is derived from an EMBL/GenBank/DDBJ whole genome shotgun (WGS) entry which is preliminary data.</text>
</comment>
<accession>A0A3R8T8H5</accession>
<keyword evidence="6 7" id="KW-0472">Membrane</keyword>
<feature type="domain" description="ABC transporter" evidence="8">
    <location>
        <begin position="337"/>
        <end position="542"/>
    </location>
</feature>
<dbReference type="Gene3D" id="3.40.50.300">
    <property type="entry name" value="P-loop containing nucleotide triphosphate hydrolases"/>
    <property type="match status" value="1"/>
</dbReference>
<dbReference type="InterPro" id="IPR011527">
    <property type="entry name" value="ABC1_TM_dom"/>
</dbReference>
<dbReference type="InterPro" id="IPR039421">
    <property type="entry name" value="Type_1_exporter"/>
</dbReference>
<reference evidence="10 11" key="1">
    <citation type="submission" date="2018-11" db="EMBL/GenBank/DDBJ databases">
        <title>Changes in penicillin susceptibility of Streptococcus suis isolates by amino acid alterations in the penicillin-binding protein.</title>
        <authorList>
            <person name="Niemann L."/>
            <person name="Eichhorn I."/>
        </authorList>
    </citation>
    <scope>NUCLEOTIDE SEQUENCE [LARGE SCALE GENOMIC DNA]</scope>
    <source>
        <strain evidence="10 11">IMT40201</strain>
    </source>
</reference>
<feature type="transmembrane region" description="Helical" evidence="7">
    <location>
        <begin position="248"/>
        <end position="274"/>
    </location>
</feature>
<feature type="transmembrane region" description="Helical" evidence="7">
    <location>
        <begin position="23"/>
        <end position="45"/>
    </location>
</feature>
<evidence type="ECO:0000256" key="3">
    <source>
        <dbReference type="ARBA" id="ARBA00022741"/>
    </source>
</evidence>
<name>A0A3R8T8H5_STRSU</name>
<feature type="transmembrane region" description="Helical" evidence="7">
    <location>
        <begin position="57"/>
        <end position="76"/>
    </location>
</feature>
<evidence type="ECO:0000259" key="8">
    <source>
        <dbReference type="PROSITE" id="PS50893"/>
    </source>
</evidence>
<keyword evidence="4 10" id="KW-0067">ATP-binding</keyword>
<dbReference type="PROSITE" id="PS50929">
    <property type="entry name" value="ABC_TM1F"/>
    <property type="match status" value="1"/>
</dbReference>